<evidence type="ECO:0000313" key="2">
    <source>
        <dbReference type="EMBL" id="GAA4513669.1"/>
    </source>
</evidence>
<reference evidence="3" key="1">
    <citation type="journal article" date="2019" name="Int. J. Syst. Evol. Microbiol.">
        <title>The Global Catalogue of Microorganisms (GCM) 10K type strain sequencing project: providing services to taxonomists for standard genome sequencing and annotation.</title>
        <authorList>
            <consortium name="The Broad Institute Genomics Platform"/>
            <consortium name="The Broad Institute Genome Sequencing Center for Infectious Disease"/>
            <person name="Wu L."/>
            <person name="Ma J."/>
        </authorList>
    </citation>
    <scope>NUCLEOTIDE SEQUENCE [LARGE SCALE GENOMIC DNA]</scope>
    <source>
        <strain evidence="3">JCM 17933</strain>
    </source>
</reference>
<keyword evidence="3" id="KW-1185">Reference proteome</keyword>
<protein>
    <submittedName>
        <fullName evidence="2">Uncharacterized protein</fullName>
    </submittedName>
</protein>
<dbReference type="EMBL" id="BAABHF010000048">
    <property type="protein sequence ID" value="GAA4513669.1"/>
    <property type="molecule type" value="Genomic_DNA"/>
</dbReference>
<dbReference type="Proteomes" id="UP001500503">
    <property type="component" value="Unassembled WGS sequence"/>
</dbReference>
<evidence type="ECO:0000256" key="1">
    <source>
        <dbReference type="SAM" id="MobiDB-lite"/>
    </source>
</evidence>
<proteinExistence type="predicted"/>
<feature type="region of interest" description="Disordered" evidence="1">
    <location>
        <begin position="147"/>
        <end position="169"/>
    </location>
</feature>
<sequence>MPWKPAPADAKVMAHRATLAAAVREELAAAGLPLVPQDGHPSLSTGAHVYVDPLDDESGGGVFVEWKVHYVLSSAALDALSEGGQANDPSIRFAGRAKGAMQTAMAEILSAAGYTVAKDNDEAPYQLMVKDQTPNPSWRAWLHTQTTRREETLSKTFHTQTPTDEADTP</sequence>
<comment type="caution">
    <text evidence="2">The sequence shown here is derived from an EMBL/GenBank/DDBJ whole genome shotgun (WGS) entry which is preliminary data.</text>
</comment>
<accession>A0ABP8QZ24</accession>
<evidence type="ECO:0000313" key="3">
    <source>
        <dbReference type="Proteomes" id="UP001500503"/>
    </source>
</evidence>
<feature type="compositionally biased region" description="Polar residues" evidence="1">
    <location>
        <begin position="154"/>
        <end position="163"/>
    </location>
</feature>
<organism evidence="2 3">
    <name type="scientific">Actinoallomurus oryzae</name>
    <dbReference type="NCBI Taxonomy" id="502180"/>
    <lineage>
        <taxon>Bacteria</taxon>
        <taxon>Bacillati</taxon>
        <taxon>Actinomycetota</taxon>
        <taxon>Actinomycetes</taxon>
        <taxon>Streptosporangiales</taxon>
        <taxon>Thermomonosporaceae</taxon>
        <taxon>Actinoallomurus</taxon>
    </lineage>
</organism>
<gene>
    <name evidence="2" type="ORF">GCM10023191_081100</name>
</gene>
<name>A0ABP8QZ24_9ACTN</name>